<feature type="transmembrane region" description="Helical" evidence="1">
    <location>
        <begin position="258"/>
        <end position="281"/>
    </location>
</feature>
<keyword evidence="1" id="KW-1133">Transmembrane helix</keyword>
<dbReference type="EMBL" id="QQXK01000008">
    <property type="protein sequence ID" value="RII42791.1"/>
    <property type="molecule type" value="Genomic_DNA"/>
</dbReference>
<dbReference type="RefSeq" id="WP_119424142.1">
    <property type="nucleotide sequence ID" value="NZ_QQXK01000008.1"/>
</dbReference>
<feature type="domain" description="DUF1206" evidence="2">
    <location>
        <begin position="217"/>
        <end position="286"/>
    </location>
</feature>
<keyword evidence="4" id="KW-1185">Reference proteome</keyword>
<keyword evidence="1" id="KW-0812">Transmembrane</keyword>
<dbReference type="AlphaFoldDB" id="A0A399JB36"/>
<evidence type="ECO:0000259" key="2">
    <source>
        <dbReference type="Pfam" id="PF06724"/>
    </source>
</evidence>
<dbReference type="InterPro" id="IPR009597">
    <property type="entry name" value="DUF1206"/>
</dbReference>
<keyword evidence="1" id="KW-0472">Membrane</keyword>
<evidence type="ECO:0000256" key="1">
    <source>
        <dbReference type="SAM" id="Phobius"/>
    </source>
</evidence>
<evidence type="ECO:0000313" key="3">
    <source>
        <dbReference type="EMBL" id="RII42791.1"/>
    </source>
</evidence>
<gene>
    <name evidence="3" type="ORF">DWB68_05505</name>
</gene>
<sequence>MVKEQVKRVARDAGATAGRIADHPWFERVARAGFVANGLVHIILGCTAVWVAVGGKGDTEQSGAIKVLAQQPFGLVLLWLCLLGTALLALWNLFNAFFGTASLKAGGSADPREQEGRRRWKDFLKALGQAAAYAAVAAAFVGFVRGDASDSGRAASQASTTLASAPGGQVLLWLAGALLGVVGLVFCVNGVRRKWKDELRRPSSPAVASALTVCGVAGYFGKGITLAAVGVLAAVAAARGDSQDSTGVDGALKSMRELPMGVPLLVAVGLGLALYGVFLVLRSRYDTMK</sequence>
<accession>A0A399JB36</accession>
<comment type="caution">
    <text evidence="3">The sequence shown here is derived from an EMBL/GenBank/DDBJ whole genome shotgun (WGS) entry which is preliminary data.</text>
</comment>
<dbReference type="Pfam" id="PF06724">
    <property type="entry name" value="DUF1206"/>
    <property type="match status" value="3"/>
</dbReference>
<feature type="transmembrane region" description="Helical" evidence="1">
    <location>
        <begin position="34"/>
        <end position="53"/>
    </location>
</feature>
<feature type="domain" description="DUF1206" evidence="2">
    <location>
        <begin position="126"/>
        <end position="193"/>
    </location>
</feature>
<reference evidence="3 4" key="1">
    <citation type="submission" date="2018-07" db="EMBL/GenBank/DDBJ databases">
        <title>Arthrobacter sp. nov., isolated from raw cow's milk with high bacterial count.</title>
        <authorList>
            <person name="Hahne J."/>
            <person name="Isele D."/>
            <person name="Lipski A."/>
        </authorList>
    </citation>
    <scope>NUCLEOTIDE SEQUENCE [LARGE SCALE GENOMIC DNA]</scope>
    <source>
        <strain evidence="3 4">JZ R-35</strain>
    </source>
</reference>
<proteinExistence type="predicted"/>
<feature type="transmembrane region" description="Helical" evidence="1">
    <location>
        <begin position="126"/>
        <end position="144"/>
    </location>
</feature>
<feature type="transmembrane region" description="Helical" evidence="1">
    <location>
        <begin position="170"/>
        <end position="191"/>
    </location>
</feature>
<dbReference type="Proteomes" id="UP000265419">
    <property type="component" value="Unassembled WGS sequence"/>
</dbReference>
<evidence type="ECO:0000313" key="4">
    <source>
        <dbReference type="Proteomes" id="UP000265419"/>
    </source>
</evidence>
<protein>
    <submittedName>
        <fullName evidence="3">DUF1206 domain-containing protein</fullName>
    </submittedName>
</protein>
<organism evidence="3 4">
    <name type="scientific">Galactobacter valiniphilus</name>
    <dbReference type="NCBI Taxonomy" id="2676122"/>
    <lineage>
        <taxon>Bacteria</taxon>
        <taxon>Bacillati</taxon>
        <taxon>Actinomycetota</taxon>
        <taxon>Actinomycetes</taxon>
        <taxon>Micrococcales</taxon>
        <taxon>Micrococcaceae</taxon>
        <taxon>Galactobacter</taxon>
    </lineage>
</organism>
<feature type="transmembrane region" description="Helical" evidence="1">
    <location>
        <begin position="211"/>
        <end position="238"/>
    </location>
</feature>
<name>A0A399JB36_9MICC</name>
<feature type="transmembrane region" description="Helical" evidence="1">
    <location>
        <begin position="73"/>
        <end position="94"/>
    </location>
</feature>
<feature type="domain" description="DUF1206" evidence="2">
    <location>
        <begin position="32"/>
        <end position="98"/>
    </location>
</feature>